<comment type="caution">
    <text evidence="1">The sequence shown here is derived from an EMBL/GenBank/DDBJ whole genome shotgun (WGS) entry which is preliminary data.</text>
</comment>
<evidence type="ECO:0000313" key="1">
    <source>
        <dbReference type="EMBL" id="KAJ8680302.1"/>
    </source>
</evidence>
<organism evidence="1 2">
    <name type="scientific">Eretmocerus hayati</name>
    <dbReference type="NCBI Taxonomy" id="131215"/>
    <lineage>
        <taxon>Eukaryota</taxon>
        <taxon>Metazoa</taxon>
        <taxon>Ecdysozoa</taxon>
        <taxon>Arthropoda</taxon>
        <taxon>Hexapoda</taxon>
        <taxon>Insecta</taxon>
        <taxon>Pterygota</taxon>
        <taxon>Neoptera</taxon>
        <taxon>Endopterygota</taxon>
        <taxon>Hymenoptera</taxon>
        <taxon>Apocrita</taxon>
        <taxon>Proctotrupomorpha</taxon>
        <taxon>Chalcidoidea</taxon>
        <taxon>Aphelinidae</taxon>
        <taxon>Aphelininae</taxon>
        <taxon>Eretmocerus</taxon>
    </lineage>
</organism>
<protein>
    <submittedName>
        <fullName evidence="1">Uncharacterized protein</fullName>
    </submittedName>
</protein>
<evidence type="ECO:0000313" key="2">
    <source>
        <dbReference type="Proteomes" id="UP001239111"/>
    </source>
</evidence>
<sequence>MFGVSKLLSSIKEFNVSIPCRGDHLSTTYTHVLWSTRARHEHLRETKYFSCICSRCADPTELGSHLGSLKCPCGKGWMTPEQPLQPDSDWSCDQCPGMLSSSEVLQLTDRLSEEVDAAMSVADKSIMSDLLFRLVNKFCMSFCWLKRVKNSIYSFACGRTMNRMSGLQAGSLRRLPERWIVDGLSPPQVQSYAIAAPNGAPVGSP</sequence>
<keyword evidence="2" id="KW-1185">Reference proteome</keyword>
<gene>
    <name evidence="1" type="ORF">QAD02_016089</name>
</gene>
<dbReference type="Proteomes" id="UP001239111">
    <property type="component" value="Chromosome 2"/>
</dbReference>
<reference evidence="1" key="1">
    <citation type="submission" date="2023-04" db="EMBL/GenBank/DDBJ databases">
        <title>A chromosome-level genome assembly of the parasitoid wasp Eretmocerus hayati.</title>
        <authorList>
            <person name="Zhong Y."/>
            <person name="Liu S."/>
            <person name="Liu Y."/>
        </authorList>
    </citation>
    <scope>NUCLEOTIDE SEQUENCE</scope>
    <source>
        <strain evidence="1">ZJU_SS_LIU_2023</strain>
    </source>
</reference>
<dbReference type="EMBL" id="CM056742">
    <property type="protein sequence ID" value="KAJ8680302.1"/>
    <property type="molecule type" value="Genomic_DNA"/>
</dbReference>
<name>A0ACC2PAG6_9HYME</name>
<proteinExistence type="predicted"/>
<accession>A0ACC2PAG6</accession>